<dbReference type="KEGG" id="rga:RGR602_PC00903"/>
<dbReference type="EMBL" id="CP006880">
    <property type="protein sequence ID" value="AJD44937.1"/>
    <property type="molecule type" value="Genomic_DNA"/>
</dbReference>
<geneLocation type="plasmid" evidence="1 2">
    <name>pRgalR602c</name>
</geneLocation>
<dbReference type="AlphaFoldDB" id="A0A0B4XEM5"/>
<organism evidence="1 2">
    <name type="scientific">Rhizobium gallicum bv. gallicum R602sp</name>
    <dbReference type="NCBI Taxonomy" id="1041138"/>
    <lineage>
        <taxon>Bacteria</taxon>
        <taxon>Pseudomonadati</taxon>
        <taxon>Pseudomonadota</taxon>
        <taxon>Alphaproteobacteria</taxon>
        <taxon>Hyphomicrobiales</taxon>
        <taxon>Rhizobiaceae</taxon>
        <taxon>Rhizobium/Agrobacterium group</taxon>
        <taxon>Rhizobium</taxon>
    </lineage>
</organism>
<accession>A0A0B4XEM5</accession>
<evidence type="ECO:0000313" key="2">
    <source>
        <dbReference type="Proteomes" id="UP000031368"/>
    </source>
</evidence>
<dbReference type="HOGENOM" id="CLU_1748183_0_0_5"/>
<keyword evidence="1" id="KW-0614">Plasmid</keyword>
<dbReference type="Proteomes" id="UP000031368">
    <property type="component" value="Plasmid pRgalR602c"/>
</dbReference>
<gene>
    <name evidence="1" type="ORF">RGR602_PC00903</name>
</gene>
<sequence>MWGKYVANAEFQGGDPDDPLAACPARIDTPDPAVAARIKTEDAKLAALLEKDGPSHLTAYVDGGMHPSFRALLKQSGPKKLAEKISNIDYPVSRPDAALADLTKRTDFSRSLACHTPESIAQRRTAYFVATSEARLVLDEMGPRPLGKR</sequence>
<keyword evidence="2" id="KW-1185">Reference proteome</keyword>
<reference evidence="1 2" key="1">
    <citation type="submission" date="2013-11" db="EMBL/GenBank/DDBJ databases">
        <title>Complete genome sequence of Rhizobium gallicum bv. gallicum R602.</title>
        <authorList>
            <person name="Bustos P."/>
            <person name="Santamaria R.I."/>
            <person name="Lozano L."/>
            <person name="Acosta J.L."/>
            <person name="Ormeno-Orrillo E."/>
            <person name="Rogel M.A."/>
            <person name="Romero D."/>
            <person name="Cevallos M.A."/>
            <person name="Martinez-Romero E."/>
            <person name="Gonzalez V."/>
        </authorList>
    </citation>
    <scope>NUCLEOTIDE SEQUENCE [LARGE SCALE GENOMIC DNA]</scope>
    <source>
        <strain evidence="1 2">R602</strain>
        <plasmid evidence="1 2">pRgalR602c</plasmid>
    </source>
</reference>
<proteinExistence type="predicted"/>
<evidence type="ECO:0000313" key="1">
    <source>
        <dbReference type="EMBL" id="AJD44937.1"/>
    </source>
</evidence>
<protein>
    <submittedName>
        <fullName evidence="1">Uncharacterized protein</fullName>
    </submittedName>
</protein>
<name>A0A0B4XEM5_9HYPH</name>